<feature type="compositionally biased region" description="Low complexity" evidence="1">
    <location>
        <begin position="13"/>
        <end position="26"/>
    </location>
</feature>
<dbReference type="Proteomes" id="UP000029121">
    <property type="component" value="Unassembled WGS sequence"/>
</dbReference>
<organism evidence="2 3">
    <name type="scientific">Capsella rubella</name>
    <dbReference type="NCBI Taxonomy" id="81985"/>
    <lineage>
        <taxon>Eukaryota</taxon>
        <taxon>Viridiplantae</taxon>
        <taxon>Streptophyta</taxon>
        <taxon>Embryophyta</taxon>
        <taxon>Tracheophyta</taxon>
        <taxon>Spermatophyta</taxon>
        <taxon>Magnoliopsida</taxon>
        <taxon>eudicotyledons</taxon>
        <taxon>Gunneridae</taxon>
        <taxon>Pentapetalae</taxon>
        <taxon>rosids</taxon>
        <taxon>malvids</taxon>
        <taxon>Brassicales</taxon>
        <taxon>Brassicaceae</taxon>
        <taxon>Camelineae</taxon>
        <taxon>Capsella</taxon>
    </lineage>
</organism>
<accession>R0F397</accession>
<sequence length="79" mass="8744">MTTIETNQKTQKSSPSGSAATATATPKQPSASFKRWGRRHPFYLEHSDLANSFKAGYAREGGHKLVRVQENSKAKRKPV</sequence>
<name>R0F397_9BRAS</name>
<reference evidence="3" key="1">
    <citation type="journal article" date="2013" name="Nat. Genet.">
        <title>The Capsella rubella genome and the genomic consequences of rapid mating system evolution.</title>
        <authorList>
            <person name="Slotte T."/>
            <person name="Hazzouri K.M."/>
            <person name="Agren J.A."/>
            <person name="Koenig D."/>
            <person name="Maumus F."/>
            <person name="Guo Y.L."/>
            <person name="Steige K."/>
            <person name="Platts A.E."/>
            <person name="Escobar J.S."/>
            <person name="Newman L.K."/>
            <person name="Wang W."/>
            <person name="Mandakova T."/>
            <person name="Vello E."/>
            <person name="Smith L.M."/>
            <person name="Henz S.R."/>
            <person name="Steffen J."/>
            <person name="Takuno S."/>
            <person name="Brandvain Y."/>
            <person name="Coop G."/>
            <person name="Andolfatto P."/>
            <person name="Hu T.T."/>
            <person name="Blanchette M."/>
            <person name="Clark R.M."/>
            <person name="Quesneville H."/>
            <person name="Nordborg M."/>
            <person name="Gaut B.S."/>
            <person name="Lysak M.A."/>
            <person name="Jenkins J."/>
            <person name="Grimwood J."/>
            <person name="Chapman J."/>
            <person name="Prochnik S."/>
            <person name="Shu S."/>
            <person name="Rokhsar D."/>
            <person name="Schmutz J."/>
            <person name="Weigel D."/>
            <person name="Wright S.I."/>
        </authorList>
    </citation>
    <scope>NUCLEOTIDE SEQUENCE [LARGE SCALE GENOMIC DNA]</scope>
    <source>
        <strain evidence="3">cv. Monte Gargano</strain>
    </source>
</reference>
<dbReference type="STRING" id="81985.R0F397"/>
<keyword evidence="3" id="KW-1185">Reference proteome</keyword>
<feature type="region of interest" description="Disordered" evidence="1">
    <location>
        <begin position="1"/>
        <end position="34"/>
    </location>
</feature>
<evidence type="ECO:0000313" key="3">
    <source>
        <dbReference type="Proteomes" id="UP000029121"/>
    </source>
</evidence>
<dbReference type="EMBL" id="KB870811">
    <property type="protein sequence ID" value="EOA15821.1"/>
    <property type="molecule type" value="Genomic_DNA"/>
</dbReference>
<dbReference type="eggNOG" id="KOG1876">
    <property type="taxonomic scope" value="Eukaryota"/>
</dbReference>
<protein>
    <submittedName>
        <fullName evidence="2">Uncharacterized protein</fullName>
    </submittedName>
</protein>
<dbReference type="AlphaFoldDB" id="R0F397"/>
<proteinExistence type="predicted"/>
<feature type="compositionally biased region" description="Polar residues" evidence="1">
    <location>
        <begin position="1"/>
        <end position="12"/>
    </location>
</feature>
<evidence type="ECO:0000256" key="1">
    <source>
        <dbReference type="SAM" id="MobiDB-lite"/>
    </source>
</evidence>
<evidence type="ECO:0000313" key="2">
    <source>
        <dbReference type="EMBL" id="EOA15821.1"/>
    </source>
</evidence>
<gene>
    <name evidence="2" type="ORF">CARUB_v10007379mg</name>
</gene>